<dbReference type="OrthoDB" id="21643at2759"/>
<sequence>MADVDTATDNKPVEDPLAPVEKRIYVGGLPSSVTPDQLQDRFAKFGSISNVTIALNDDGQCRGFGHFTIDTTAKQWTSCLSVYNGSRWKGEKMRLEESKPDYIQRKRQDEEKAALKAEKKRKREVRWNKSDGFFARDMSLVTDNNVNTRAGKWKRGRYGRAIAVMRLQKEDGTRFVYDPLNYKNNLEKLYNINVRMKPSKDLPMFYQGDHDDDDEPDQDAVFNQRPSHIPEQFDDEDITLPTNTSIETSTASLNKDKGEERRLAAIERRSQEQQAKWDLMKQSEKDRQHISFEGDDDAQTTKDDDETKEPQQPKDGAKWMFDSDEDDDEGDLEIRINPVLEGEKGRERLELQSRFQGDNRFKMDTAFMDDDDEDDTDLGRQQSKQTGQINDDITKDLGAEKDQALDVLRSMFGDIKVMAQKTKPDTQWSSSARFDPDAEDSSNYLIQPKEPVEIPSTSDAEDDNTHLSSTEHDEDDDEDLPTAKRPESAMPEVSQDKHYSVNVNLKPLFGAEEEPFSLFGGNVSDNEDDTSATRFGNSSFEELSTNFIPKTTESQIGLGLMFFMHSDDPKLVKSEKLEAEWRTGRTIISEILKKREKSALRKQRKHTGRDLK</sequence>
<dbReference type="Pfam" id="PF00076">
    <property type="entry name" value="RRM_1"/>
    <property type="match status" value="1"/>
</dbReference>
<evidence type="ECO:0000256" key="1">
    <source>
        <dbReference type="ARBA" id="ARBA00004604"/>
    </source>
</evidence>
<dbReference type="InterPro" id="IPR035979">
    <property type="entry name" value="RBD_domain_sf"/>
</dbReference>
<dbReference type="STRING" id="4829.A0A168MTG3"/>
<feature type="compositionally biased region" description="Basic and acidic residues" evidence="5">
    <location>
        <begin position="278"/>
        <end position="292"/>
    </location>
</feature>
<feature type="domain" description="RRM" evidence="6">
    <location>
        <begin position="22"/>
        <end position="100"/>
    </location>
</feature>
<dbReference type="OMA" id="NWQKLHG"/>
<dbReference type="InParanoid" id="A0A168MTG3"/>
<feature type="compositionally biased region" description="Basic and acidic residues" evidence="5">
    <location>
        <begin position="308"/>
        <end position="317"/>
    </location>
</feature>
<evidence type="ECO:0000259" key="6">
    <source>
        <dbReference type="PROSITE" id="PS50102"/>
    </source>
</evidence>
<dbReference type="SMART" id="SM00360">
    <property type="entry name" value="RRM"/>
    <property type="match status" value="1"/>
</dbReference>
<name>A0A168MTG3_ABSGL</name>
<evidence type="ECO:0000256" key="3">
    <source>
        <dbReference type="ARBA" id="ARBA00023242"/>
    </source>
</evidence>
<dbReference type="PROSITE" id="PS50102">
    <property type="entry name" value="RRM"/>
    <property type="match status" value="1"/>
</dbReference>
<dbReference type="Gene3D" id="3.30.70.330">
    <property type="match status" value="1"/>
</dbReference>
<comment type="subcellular location">
    <subcellularLocation>
        <location evidence="1">Nucleus</location>
        <location evidence="1">Nucleolus</location>
    </subcellularLocation>
</comment>
<accession>A0A168MTG3</accession>
<dbReference type="EMBL" id="LT552482">
    <property type="protein sequence ID" value="SAL99168.1"/>
    <property type="molecule type" value="Genomic_DNA"/>
</dbReference>
<evidence type="ECO:0000313" key="8">
    <source>
        <dbReference type="Proteomes" id="UP000078561"/>
    </source>
</evidence>
<dbReference type="FunCoup" id="A0A168MTG3">
    <property type="interactions" value="45"/>
</dbReference>
<feature type="compositionally biased region" description="Basic and acidic residues" evidence="5">
    <location>
        <begin position="341"/>
        <end position="363"/>
    </location>
</feature>
<keyword evidence="2 4" id="KW-0694">RNA-binding</keyword>
<feature type="compositionally biased region" description="Polar residues" evidence="5">
    <location>
        <begin position="379"/>
        <end position="391"/>
    </location>
</feature>
<dbReference type="GO" id="GO:0003723">
    <property type="term" value="F:RNA binding"/>
    <property type="evidence" value="ECO:0007669"/>
    <property type="project" value="UniProtKB-UniRule"/>
</dbReference>
<organism evidence="7">
    <name type="scientific">Absidia glauca</name>
    <name type="common">Pin mould</name>
    <dbReference type="NCBI Taxonomy" id="4829"/>
    <lineage>
        <taxon>Eukaryota</taxon>
        <taxon>Fungi</taxon>
        <taxon>Fungi incertae sedis</taxon>
        <taxon>Mucoromycota</taxon>
        <taxon>Mucoromycotina</taxon>
        <taxon>Mucoromycetes</taxon>
        <taxon>Mucorales</taxon>
        <taxon>Cunninghamellaceae</taxon>
        <taxon>Absidia</taxon>
    </lineage>
</organism>
<evidence type="ECO:0000256" key="5">
    <source>
        <dbReference type="SAM" id="MobiDB-lite"/>
    </source>
</evidence>
<protein>
    <recommendedName>
        <fullName evidence="6">RRM domain-containing protein</fullName>
    </recommendedName>
</protein>
<dbReference type="InterPro" id="IPR000504">
    <property type="entry name" value="RRM_dom"/>
</dbReference>
<keyword evidence="3" id="KW-0539">Nucleus</keyword>
<dbReference type="CDD" id="cd12226">
    <property type="entry name" value="RRM_NOL8"/>
    <property type="match status" value="1"/>
</dbReference>
<dbReference type="PANTHER" id="PTHR48029:SF1">
    <property type="entry name" value="NUCLEOLAR PROTEIN 8"/>
    <property type="match status" value="1"/>
</dbReference>
<gene>
    <name evidence="7" type="primary">ABSGL_04749.1 scaffold 5764</name>
</gene>
<evidence type="ECO:0000313" key="7">
    <source>
        <dbReference type="EMBL" id="SAL99168.1"/>
    </source>
</evidence>
<dbReference type="Proteomes" id="UP000078561">
    <property type="component" value="Unassembled WGS sequence"/>
</dbReference>
<keyword evidence="8" id="KW-1185">Reference proteome</keyword>
<reference evidence="7" key="1">
    <citation type="submission" date="2016-04" db="EMBL/GenBank/DDBJ databases">
        <authorList>
            <person name="Evans L.H."/>
            <person name="Alamgir A."/>
            <person name="Owens N."/>
            <person name="Weber N.D."/>
            <person name="Virtaneva K."/>
            <person name="Barbian K."/>
            <person name="Babar A."/>
            <person name="Rosenke K."/>
        </authorList>
    </citation>
    <scope>NUCLEOTIDE SEQUENCE [LARGE SCALE GENOMIC DNA]</scope>
    <source>
        <strain evidence="7">CBS 101.48</strain>
    </source>
</reference>
<dbReference type="InterPro" id="IPR012677">
    <property type="entry name" value="Nucleotide-bd_a/b_plait_sf"/>
</dbReference>
<proteinExistence type="predicted"/>
<feature type="compositionally biased region" description="Acidic residues" evidence="5">
    <location>
        <begin position="367"/>
        <end position="376"/>
    </location>
</feature>
<dbReference type="GO" id="GO:0005730">
    <property type="term" value="C:nucleolus"/>
    <property type="evidence" value="ECO:0007669"/>
    <property type="project" value="UniProtKB-SubCell"/>
</dbReference>
<dbReference type="InterPro" id="IPR034138">
    <property type="entry name" value="NOP8_RRM"/>
</dbReference>
<feature type="region of interest" description="Disordered" evidence="5">
    <location>
        <begin position="268"/>
        <end position="396"/>
    </location>
</feature>
<dbReference type="AlphaFoldDB" id="A0A168MTG3"/>
<feature type="region of interest" description="Disordered" evidence="5">
    <location>
        <begin position="419"/>
        <end position="498"/>
    </location>
</feature>
<dbReference type="SUPFAM" id="SSF54928">
    <property type="entry name" value="RNA-binding domain, RBD"/>
    <property type="match status" value="1"/>
</dbReference>
<dbReference type="PANTHER" id="PTHR48029">
    <property type="entry name" value="NUCLEOLAR PROTEIN 8"/>
    <property type="match status" value="1"/>
</dbReference>
<evidence type="ECO:0000256" key="2">
    <source>
        <dbReference type="ARBA" id="ARBA00022884"/>
    </source>
</evidence>
<feature type="compositionally biased region" description="Acidic residues" evidence="5">
    <location>
        <begin position="293"/>
        <end position="307"/>
    </location>
</feature>
<evidence type="ECO:0000256" key="4">
    <source>
        <dbReference type="PROSITE-ProRule" id="PRU00176"/>
    </source>
</evidence>
<feature type="compositionally biased region" description="Acidic residues" evidence="5">
    <location>
        <begin position="322"/>
        <end position="331"/>
    </location>
</feature>
<feature type="region of interest" description="Disordered" evidence="5">
    <location>
        <begin position="203"/>
        <end position="222"/>
    </location>
</feature>